<keyword evidence="6" id="KW-0233">DNA recombination</keyword>
<evidence type="ECO:0000256" key="3">
    <source>
        <dbReference type="ARBA" id="ARBA00023015"/>
    </source>
</evidence>
<dbReference type="GO" id="GO:0030527">
    <property type="term" value="F:structural constituent of chromatin"/>
    <property type="evidence" value="ECO:0007669"/>
    <property type="project" value="InterPro"/>
</dbReference>
<organism evidence="7">
    <name type="scientific">hydrothermal vent metagenome</name>
    <dbReference type="NCBI Taxonomy" id="652676"/>
    <lineage>
        <taxon>unclassified sequences</taxon>
        <taxon>metagenomes</taxon>
        <taxon>ecological metagenomes</taxon>
    </lineage>
</organism>
<evidence type="ECO:0000256" key="4">
    <source>
        <dbReference type="ARBA" id="ARBA00023125"/>
    </source>
</evidence>
<dbReference type="Pfam" id="PF00216">
    <property type="entry name" value="Bac_DNA_binding"/>
    <property type="match status" value="1"/>
</dbReference>
<dbReference type="GO" id="GO:0005829">
    <property type="term" value="C:cytosol"/>
    <property type="evidence" value="ECO:0007669"/>
    <property type="project" value="TreeGrafter"/>
</dbReference>
<dbReference type="SUPFAM" id="SSF47729">
    <property type="entry name" value="IHF-like DNA-binding proteins"/>
    <property type="match status" value="1"/>
</dbReference>
<evidence type="ECO:0000256" key="6">
    <source>
        <dbReference type="ARBA" id="ARBA00023172"/>
    </source>
</evidence>
<keyword evidence="4" id="KW-0238">DNA-binding</keyword>
<dbReference type="EMBL" id="FPHZ01000235">
    <property type="protein sequence ID" value="SFV89551.1"/>
    <property type="molecule type" value="Genomic_DNA"/>
</dbReference>
<evidence type="ECO:0000256" key="2">
    <source>
        <dbReference type="ARBA" id="ARBA00022845"/>
    </source>
</evidence>
<dbReference type="InterPro" id="IPR005684">
    <property type="entry name" value="IHF_alpha"/>
</dbReference>
<dbReference type="PROSITE" id="PS00045">
    <property type="entry name" value="HISTONE_LIKE"/>
    <property type="match status" value="1"/>
</dbReference>
<reference evidence="7" key="1">
    <citation type="submission" date="2016-10" db="EMBL/GenBank/DDBJ databases">
        <authorList>
            <person name="de Groot N.N."/>
        </authorList>
    </citation>
    <scope>NUCLEOTIDE SEQUENCE</scope>
</reference>
<keyword evidence="2" id="KW-0810">Translation regulation</keyword>
<dbReference type="InterPro" id="IPR020816">
    <property type="entry name" value="Histone-like_DNA-bd_CS"/>
</dbReference>
<dbReference type="GO" id="GO:0009893">
    <property type="term" value="P:positive regulation of metabolic process"/>
    <property type="evidence" value="ECO:0007669"/>
    <property type="project" value="UniProtKB-ARBA"/>
</dbReference>
<proteinExistence type="predicted"/>
<gene>
    <name evidence="7" type="ORF">MNB_SUP05-SYMBIONT-5-1234</name>
</gene>
<dbReference type="GO" id="GO:0006355">
    <property type="term" value="P:regulation of DNA-templated transcription"/>
    <property type="evidence" value="ECO:0007669"/>
    <property type="project" value="InterPro"/>
</dbReference>
<dbReference type="PRINTS" id="PR01727">
    <property type="entry name" value="DNABINDINGHU"/>
</dbReference>
<evidence type="ECO:0000256" key="5">
    <source>
        <dbReference type="ARBA" id="ARBA00023163"/>
    </source>
</evidence>
<name>A0A1W1E6S1_9ZZZZ</name>
<keyword evidence="3" id="KW-0805">Transcription regulation</keyword>
<keyword evidence="5" id="KW-0804">Transcription</keyword>
<dbReference type="GO" id="GO:0003677">
    <property type="term" value="F:DNA binding"/>
    <property type="evidence" value="ECO:0007669"/>
    <property type="project" value="UniProtKB-KW"/>
</dbReference>
<accession>A0A1W1E6S1</accession>
<dbReference type="InterPro" id="IPR010992">
    <property type="entry name" value="IHF-like_DNA-bd_dom_sf"/>
</dbReference>
<dbReference type="PANTHER" id="PTHR33175">
    <property type="entry name" value="DNA-BINDING PROTEIN HU"/>
    <property type="match status" value="1"/>
</dbReference>
<evidence type="ECO:0000313" key="7">
    <source>
        <dbReference type="EMBL" id="SFV89551.1"/>
    </source>
</evidence>
<dbReference type="GO" id="GO:0006310">
    <property type="term" value="P:DNA recombination"/>
    <property type="evidence" value="ECO:0007669"/>
    <property type="project" value="UniProtKB-KW"/>
</dbReference>
<dbReference type="CDD" id="cd13835">
    <property type="entry name" value="IHF_A"/>
    <property type="match status" value="1"/>
</dbReference>
<evidence type="ECO:0000256" key="1">
    <source>
        <dbReference type="ARBA" id="ARBA00018329"/>
    </source>
</evidence>
<dbReference type="AlphaFoldDB" id="A0A1W1E6S1"/>
<dbReference type="NCBIfam" id="NF001401">
    <property type="entry name" value="PRK00285.1"/>
    <property type="match status" value="1"/>
</dbReference>
<dbReference type="InterPro" id="IPR000119">
    <property type="entry name" value="Hist_DNA-bd"/>
</dbReference>
<protein>
    <recommendedName>
        <fullName evidence="1">Integration host factor subunit alpha</fullName>
    </recommendedName>
</protein>
<dbReference type="PANTHER" id="PTHR33175:SF2">
    <property type="entry name" value="INTEGRATION HOST FACTOR SUBUNIT ALPHA"/>
    <property type="match status" value="1"/>
</dbReference>
<dbReference type="Gene3D" id="4.10.520.10">
    <property type="entry name" value="IHF-like DNA-binding proteins"/>
    <property type="match status" value="1"/>
</dbReference>
<sequence>MSVTKKDIANLLVKQVNISHSQALSITNDFFDTIKNTLAKGEDVKLPGFGNFIIRNKVARPGRNPKTGEPVTISARTVATFKAGVKLKKVIQQS</sequence>
<dbReference type="SMART" id="SM00411">
    <property type="entry name" value="BHL"/>
    <property type="match status" value="1"/>
</dbReference>
<dbReference type="GO" id="GO:0006417">
    <property type="term" value="P:regulation of translation"/>
    <property type="evidence" value="ECO:0007669"/>
    <property type="project" value="UniProtKB-KW"/>
</dbReference>